<dbReference type="EnsemblPlants" id="MELO3C029215.2.1">
    <property type="protein sequence ID" value="MELO3C029215.2.1"/>
    <property type="gene ID" value="MELO3C029215.2"/>
</dbReference>
<protein>
    <submittedName>
        <fullName evidence="1">Uncharacterized protein</fullName>
    </submittedName>
</protein>
<accession>A0A9I9E5W7</accession>
<reference evidence="1" key="1">
    <citation type="submission" date="2023-03" db="UniProtKB">
        <authorList>
            <consortium name="EnsemblPlants"/>
        </authorList>
    </citation>
    <scope>IDENTIFICATION</scope>
</reference>
<sequence>MQNEMNFAIPLPSIKDLCSYLCALKNSNMKEIIRFNAIAATLWTIWLDRNNQIFKEKVSTYRNTWEYILTLIGTWATRSSLFKNYSQSTVALNLNVFSN</sequence>
<name>A0A9I9E5W7_CUCME</name>
<dbReference type="Gramene" id="MELO3C029215.2.1">
    <property type="protein sequence ID" value="MELO3C029215.2.1"/>
    <property type="gene ID" value="MELO3C029215.2"/>
</dbReference>
<evidence type="ECO:0000313" key="1">
    <source>
        <dbReference type="EnsemblPlants" id="MELO3C029215.2.1"/>
    </source>
</evidence>
<organism evidence="1">
    <name type="scientific">Cucumis melo</name>
    <name type="common">Muskmelon</name>
    <dbReference type="NCBI Taxonomy" id="3656"/>
    <lineage>
        <taxon>Eukaryota</taxon>
        <taxon>Viridiplantae</taxon>
        <taxon>Streptophyta</taxon>
        <taxon>Embryophyta</taxon>
        <taxon>Tracheophyta</taxon>
        <taxon>Spermatophyta</taxon>
        <taxon>Magnoliopsida</taxon>
        <taxon>eudicotyledons</taxon>
        <taxon>Gunneridae</taxon>
        <taxon>Pentapetalae</taxon>
        <taxon>rosids</taxon>
        <taxon>fabids</taxon>
        <taxon>Cucurbitales</taxon>
        <taxon>Cucurbitaceae</taxon>
        <taxon>Benincaseae</taxon>
        <taxon>Cucumis</taxon>
    </lineage>
</organism>
<dbReference type="AlphaFoldDB" id="A0A9I9E5W7"/>
<proteinExistence type="predicted"/>